<keyword evidence="2" id="KW-1185">Reference proteome</keyword>
<dbReference type="Proteomes" id="UP000735302">
    <property type="component" value="Unassembled WGS sequence"/>
</dbReference>
<dbReference type="EMBL" id="BLXT01005595">
    <property type="protein sequence ID" value="GFO24208.1"/>
    <property type="molecule type" value="Genomic_DNA"/>
</dbReference>
<organism evidence="1 2">
    <name type="scientific">Plakobranchus ocellatus</name>
    <dbReference type="NCBI Taxonomy" id="259542"/>
    <lineage>
        <taxon>Eukaryota</taxon>
        <taxon>Metazoa</taxon>
        <taxon>Spiralia</taxon>
        <taxon>Lophotrochozoa</taxon>
        <taxon>Mollusca</taxon>
        <taxon>Gastropoda</taxon>
        <taxon>Heterobranchia</taxon>
        <taxon>Euthyneura</taxon>
        <taxon>Panpulmonata</taxon>
        <taxon>Sacoglossa</taxon>
        <taxon>Placobranchoidea</taxon>
        <taxon>Plakobranchidae</taxon>
        <taxon>Plakobranchus</taxon>
    </lineage>
</organism>
<comment type="caution">
    <text evidence="1">The sequence shown here is derived from an EMBL/GenBank/DDBJ whole genome shotgun (WGS) entry which is preliminary data.</text>
</comment>
<accession>A0AAV4BZG1</accession>
<protein>
    <submittedName>
        <fullName evidence="1">Uncharacterized protein</fullName>
    </submittedName>
</protein>
<reference evidence="1 2" key="1">
    <citation type="journal article" date="2021" name="Elife">
        <title>Chloroplast acquisition without the gene transfer in kleptoplastic sea slugs, Plakobranchus ocellatus.</title>
        <authorList>
            <person name="Maeda T."/>
            <person name="Takahashi S."/>
            <person name="Yoshida T."/>
            <person name="Shimamura S."/>
            <person name="Takaki Y."/>
            <person name="Nagai Y."/>
            <person name="Toyoda A."/>
            <person name="Suzuki Y."/>
            <person name="Arimoto A."/>
            <person name="Ishii H."/>
            <person name="Satoh N."/>
            <person name="Nishiyama T."/>
            <person name="Hasebe M."/>
            <person name="Maruyama T."/>
            <person name="Minagawa J."/>
            <person name="Obokata J."/>
            <person name="Shigenobu S."/>
        </authorList>
    </citation>
    <scope>NUCLEOTIDE SEQUENCE [LARGE SCALE GENOMIC DNA]</scope>
</reference>
<gene>
    <name evidence="1" type="ORF">PoB_005071300</name>
</gene>
<evidence type="ECO:0000313" key="2">
    <source>
        <dbReference type="Proteomes" id="UP000735302"/>
    </source>
</evidence>
<dbReference type="AlphaFoldDB" id="A0AAV4BZG1"/>
<name>A0AAV4BZG1_9GAST</name>
<evidence type="ECO:0000313" key="1">
    <source>
        <dbReference type="EMBL" id="GFO24208.1"/>
    </source>
</evidence>
<sequence>MNKMSSRRVLCLLTSDQEELSSVILLQIESDTNIFKNLVTMEKTRIFHFDPKQKWPLCNGKSLPLLHQSFRRTETTDESVAVGCSGPAGVQAWGGAVATPWLHSVCKLLGT</sequence>
<proteinExistence type="predicted"/>